<dbReference type="HOGENOM" id="CLU_3115943_0_0_6"/>
<gene>
    <name evidence="1" type="ordered locus">CJA_0877</name>
</gene>
<sequence>MPLHPVSHLHLPGLQQNYRGMIYETEIIISCYWSGVFFRTGQRSVKHIPG</sequence>
<evidence type="ECO:0000313" key="2">
    <source>
        <dbReference type="Proteomes" id="UP000001036"/>
    </source>
</evidence>
<dbReference type="KEGG" id="cja:CJA_0877"/>
<name>B3PKX0_CELJU</name>
<dbReference type="STRING" id="498211.CJA_0877"/>
<dbReference type="EMBL" id="CP000934">
    <property type="protein sequence ID" value="ACE84323.1"/>
    <property type="molecule type" value="Genomic_DNA"/>
</dbReference>
<reference evidence="1 2" key="1">
    <citation type="journal article" date="2008" name="J. Bacteriol.">
        <title>Insights into plant cell wall degradation from the genome sequence of the soil bacterium Cellvibrio japonicus.</title>
        <authorList>
            <person name="Deboy R.T."/>
            <person name="Mongodin E.F."/>
            <person name="Fouts D.E."/>
            <person name="Tailford L.E."/>
            <person name="Khouri H."/>
            <person name="Emerson J.B."/>
            <person name="Mohamoud Y."/>
            <person name="Watkins K."/>
            <person name="Henrissat B."/>
            <person name="Gilbert H.J."/>
            <person name="Nelson K.E."/>
        </authorList>
    </citation>
    <scope>NUCLEOTIDE SEQUENCE [LARGE SCALE GENOMIC DNA]</scope>
    <source>
        <strain evidence="1 2">Ueda107</strain>
    </source>
</reference>
<dbReference type="AlphaFoldDB" id="B3PKX0"/>
<proteinExistence type="predicted"/>
<organism evidence="1 2">
    <name type="scientific">Cellvibrio japonicus (strain Ueda107)</name>
    <name type="common">Pseudomonas fluorescens subsp. cellulosa</name>
    <dbReference type="NCBI Taxonomy" id="498211"/>
    <lineage>
        <taxon>Bacteria</taxon>
        <taxon>Pseudomonadati</taxon>
        <taxon>Pseudomonadota</taxon>
        <taxon>Gammaproteobacteria</taxon>
        <taxon>Cellvibrionales</taxon>
        <taxon>Cellvibrionaceae</taxon>
        <taxon>Cellvibrio</taxon>
    </lineage>
</organism>
<dbReference type="Proteomes" id="UP000001036">
    <property type="component" value="Chromosome"/>
</dbReference>
<protein>
    <submittedName>
        <fullName evidence="1">Uncharacterized protein</fullName>
    </submittedName>
</protein>
<accession>B3PKX0</accession>
<evidence type="ECO:0000313" key="1">
    <source>
        <dbReference type="EMBL" id="ACE84323.1"/>
    </source>
</evidence>
<keyword evidence="2" id="KW-1185">Reference proteome</keyword>